<proteinExistence type="predicted"/>
<organism evidence="1 2">
    <name type="scientific">Halanaerobium congolense</name>
    <dbReference type="NCBI Taxonomy" id="54121"/>
    <lineage>
        <taxon>Bacteria</taxon>
        <taxon>Bacillati</taxon>
        <taxon>Bacillota</taxon>
        <taxon>Clostridia</taxon>
        <taxon>Halanaerobiales</taxon>
        <taxon>Halanaerobiaceae</taxon>
        <taxon>Halanaerobium</taxon>
    </lineage>
</organism>
<sequence>MATSSIFDKFVIDSDEKLEILLKPVMEKEKYNAPKIDLEKEMAKGEKILEKM</sequence>
<evidence type="ECO:0000313" key="2">
    <source>
        <dbReference type="Proteomes" id="UP000295758"/>
    </source>
</evidence>
<dbReference type="RefSeq" id="WP_166635542.1">
    <property type="nucleotide sequence ID" value="NZ_SOAA01000091.1"/>
</dbReference>
<dbReference type="Proteomes" id="UP000295758">
    <property type="component" value="Unassembled WGS sequence"/>
</dbReference>
<gene>
    <name evidence="1" type="ORF">BY453_1913</name>
</gene>
<comment type="caution">
    <text evidence="1">The sequence shown here is derived from an EMBL/GenBank/DDBJ whole genome shotgun (WGS) entry which is preliminary data.</text>
</comment>
<dbReference type="EMBL" id="SOAA01000091">
    <property type="protein sequence ID" value="TDS23459.1"/>
    <property type="molecule type" value="Genomic_DNA"/>
</dbReference>
<name>A0A4R7DNF8_9FIRM</name>
<accession>A0A4R7DNF8</accession>
<dbReference type="AlphaFoldDB" id="A0A4R7DNF8"/>
<evidence type="ECO:0000313" key="1">
    <source>
        <dbReference type="EMBL" id="TDS23459.1"/>
    </source>
</evidence>
<protein>
    <submittedName>
        <fullName evidence="1">Uncharacterized protein</fullName>
    </submittedName>
</protein>
<reference evidence="1 2" key="1">
    <citation type="submission" date="2019-03" db="EMBL/GenBank/DDBJ databases">
        <title>Deep subsurface shale carbon reservoir microbial communities from Ohio and West Virginia, USA.</title>
        <authorList>
            <person name="Wrighton K."/>
        </authorList>
    </citation>
    <scope>NUCLEOTIDE SEQUENCE [LARGE SCALE GENOMIC DNA]</scope>
    <source>
        <strain evidence="1 2">UTICA-S4D12</strain>
    </source>
</reference>